<feature type="transmembrane region" description="Helical" evidence="2">
    <location>
        <begin position="242"/>
        <end position="264"/>
    </location>
</feature>
<feature type="region of interest" description="Disordered" evidence="1">
    <location>
        <begin position="188"/>
        <end position="232"/>
    </location>
</feature>
<protein>
    <recommendedName>
        <fullName evidence="5">Mid2 domain-containing protein</fullName>
    </recommendedName>
</protein>
<reference evidence="4" key="1">
    <citation type="journal article" date="2017" name="Nat. Microbiol.">
        <title>Global analysis of biosynthetic gene clusters reveals vast potential of secondary metabolite production in Penicillium species.</title>
        <authorList>
            <person name="Nielsen J.C."/>
            <person name="Grijseels S."/>
            <person name="Prigent S."/>
            <person name="Ji B."/>
            <person name="Dainat J."/>
            <person name="Nielsen K.F."/>
            <person name="Frisvad J.C."/>
            <person name="Workman M."/>
            <person name="Nielsen J."/>
        </authorList>
    </citation>
    <scope>NUCLEOTIDE SEQUENCE [LARGE SCALE GENOMIC DNA]</scope>
    <source>
        <strain evidence="4">IBT 4502</strain>
    </source>
</reference>
<organism evidence="3 4">
    <name type="scientific">Penicillium polonicum</name>
    <dbReference type="NCBI Taxonomy" id="60169"/>
    <lineage>
        <taxon>Eukaryota</taxon>
        <taxon>Fungi</taxon>
        <taxon>Dikarya</taxon>
        <taxon>Ascomycota</taxon>
        <taxon>Pezizomycotina</taxon>
        <taxon>Eurotiomycetes</taxon>
        <taxon>Eurotiomycetidae</taxon>
        <taxon>Eurotiales</taxon>
        <taxon>Aspergillaceae</taxon>
        <taxon>Penicillium</taxon>
    </lineage>
</organism>
<accession>A0A1V6NTY8</accession>
<feature type="transmembrane region" description="Helical" evidence="2">
    <location>
        <begin position="57"/>
        <end position="77"/>
    </location>
</feature>
<gene>
    <name evidence="3" type="ORF">PENPOL_c003G08651</name>
</gene>
<name>A0A1V6NTY8_PENPO</name>
<evidence type="ECO:0000256" key="1">
    <source>
        <dbReference type="SAM" id="MobiDB-lite"/>
    </source>
</evidence>
<proteinExistence type="predicted"/>
<evidence type="ECO:0008006" key="5">
    <source>
        <dbReference type="Google" id="ProtNLM"/>
    </source>
</evidence>
<dbReference type="EMBL" id="MDYM01000003">
    <property type="protein sequence ID" value="OQD68047.1"/>
    <property type="molecule type" value="Genomic_DNA"/>
</dbReference>
<keyword evidence="4" id="KW-1185">Reference proteome</keyword>
<dbReference type="AlphaFoldDB" id="A0A1V6NTY8"/>
<comment type="caution">
    <text evidence="3">The sequence shown here is derived from an EMBL/GenBank/DDBJ whole genome shotgun (WGS) entry which is preliminary data.</text>
</comment>
<dbReference type="Proteomes" id="UP000191408">
    <property type="component" value="Unassembled WGS sequence"/>
</dbReference>
<keyword evidence="2" id="KW-0472">Membrane</keyword>
<feature type="compositionally biased region" description="Polar residues" evidence="1">
    <location>
        <begin position="289"/>
        <end position="298"/>
    </location>
</feature>
<feature type="region of interest" description="Disordered" evidence="1">
    <location>
        <begin position="273"/>
        <end position="302"/>
    </location>
</feature>
<keyword evidence="2" id="KW-1133">Transmembrane helix</keyword>
<keyword evidence="2" id="KW-0812">Transmembrane</keyword>
<evidence type="ECO:0000313" key="4">
    <source>
        <dbReference type="Proteomes" id="UP000191408"/>
    </source>
</evidence>
<evidence type="ECO:0000313" key="3">
    <source>
        <dbReference type="EMBL" id="OQD68047.1"/>
    </source>
</evidence>
<dbReference type="OrthoDB" id="5390143at2759"/>
<sequence length="320" mass="34354">MDRHVGILIIVHPPLAGGRVLSRVFRSPLPLHDSYITRITIPELSISVSGLDFEARFVMRQVGFLLLFLAGIVSLVAGSDPDNYFTNPADNTGINPVFTLGDKLVVSWKTTLDVFNVSIWQQSLVETGAASQGNIYSKIHAADKVTNFTWVVQVYGFDLSYSNEFFLWINPDEKGGFVSTYFNITEPTSTASSASSSTSTSASASTKTLNTATTPSSLSSASPSSSSDSASQTSELTLTGKIAIGIGAGVGLPILCALGALLYLKTRKSDNKIEKTISPPEPMPPWMAMQNQHAQISSPKEVHGSSLKASFAELPNQPYR</sequence>
<dbReference type="STRING" id="60169.A0A1V6NTY8"/>
<evidence type="ECO:0000256" key="2">
    <source>
        <dbReference type="SAM" id="Phobius"/>
    </source>
</evidence>